<sequence length="166" mass="18598">MEGFGKDMKTLLPVLLLTIILHIKNASSLECYFCNDTRYLGCPKIINCSKDEHFCTKFTVQSLQCFSCQEPTTPEKCMTVTNCTQNHTMCKTTMHSREEVYPFVGEATVTRSCSLNCNLSEVDEIGSTRPVTCCNTNLCNHDGASWLETSYTTLGGMVASFFLFLH</sequence>
<feature type="domain" description="Snake toxin/toxin-like" evidence="11">
    <location>
        <begin position="63"/>
        <end position="140"/>
    </location>
</feature>
<dbReference type="Pfam" id="PF00021">
    <property type="entry name" value="UPAR_LY6"/>
    <property type="match status" value="1"/>
</dbReference>
<feature type="signal peptide" evidence="9">
    <location>
        <begin position="1"/>
        <end position="28"/>
    </location>
</feature>
<reference evidence="13" key="1">
    <citation type="submission" date="2025-08" db="UniProtKB">
        <authorList>
            <consortium name="RefSeq"/>
        </authorList>
    </citation>
    <scope>IDENTIFICATION</scope>
    <source>
        <tissue evidence="13">Liver</tissue>
    </source>
</reference>
<feature type="chain" id="PRO_5039894871" evidence="9">
    <location>
        <begin position="29"/>
        <end position="166"/>
    </location>
</feature>
<dbReference type="Proteomes" id="UP000695026">
    <property type="component" value="Unplaced"/>
</dbReference>
<evidence type="ECO:0000259" key="10">
    <source>
        <dbReference type="Pfam" id="PF00021"/>
    </source>
</evidence>
<dbReference type="GeneID" id="112542394"/>
<dbReference type="InterPro" id="IPR016054">
    <property type="entry name" value="LY6_UPA_recep-like"/>
</dbReference>
<dbReference type="Pfam" id="PF00087">
    <property type="entry name" value="Toxin_TOLIP"/>
    <property type="match status" value="1"/>
</dbReference>
<keyword evidence="3" id="KW-1003">Cell membrane</keyword>
<dbReference type="InterPro" id="IPR018363">
    <property type="entry name" value="CD59_antigen_CS"/>
</dbReference>
<dbReference type="RefSeq" id="XP_025030881.1">
    <property type="nucleotide sequence ID" value="XM_025175113.1"/>
</dbReference>
<name>A0A9F5J6T3_PYTBI</name>
<dbReference type="InterPro" id="IPR045860">
    <property type="entry name" value="Snake_toxin-like_sf"/>
</dbReference>
<dbReference type="SUPFAM" id="SSF57302">
    <property type="entry name" value="Snake toxin-like"/>
    <property type="match status" value="1"/>
</dbReference>
<evidence type="ECO:0000256" key="1">
    <source>
        <dbReference type="ARBA" id="ARBA00004236"/>
    </source>
</evidence>
<evidence type="ECO:0000256" key="9">
    <source>
        <dbReference type="SAM" id="SignalP"/>
    </source>
</evidence>
<keyword evidence="4" id="KW-0964">Secreted</keyword>
<proteinExistence type="predicted"/>
<accession>A0A9F5J6T3</accession>
<keyword evidence="8" id="KW-0325">Glycoprotein</keyword>
<dbReference type="GO" id="GO:0005576">
    <property type="term" value="C:extracellular region"/>
    <property type="evidence" value="ECO:0007669"/>
    <property type="project" value="UniProtKB-SubCell"/>
</dbReference>
<evidence type="ECO:0000256" key="5">
    <source>
        <dbReference type="ARBA" id="ARBA00022729"/>
    </source>
</evidence>
<evidence type="ECO:0000256" key="8">
    <source>
        <dbReference type="ARBA" id="ARBA00023180"/>
    </source>
</evidence>
<dbReference type="InterPro" id="IPR051110">
    <property type="entry name" value="Ly-6/neurotoxin-like_GPI-ap"/>
</dbReference>
<dbReference type="GO" id="GO:0005886">
    <property type="term" value="C:plasma membrane"/>
    <property type="evidence" value="ECO:0007669"/>
    <property type="project" value="UniProtKB-SubCell"/>
</dbReference>
<keyword evidence="5 9" id="KW-0732">Signal</keyword>
<evidence type="ECO:0000313" key="13">
    <source>
        <dbReference type="RefSeq" id="XP_025030881.1"/>
    </source>
</evidence>
<keyword evidence="6" id="KW-0472">Membrane</keyword>
<evidence type="ECO:0000256" key="4">
    <source>
        <dbReference type="ARBA" id="ARBA00022525"/>
    </source>
</evidence>
<evidence type="ECO:0000313" key="12">
    <source>
        <dbReference type="Proteomes" id="UP000695026"/>
    </source>
</evidence>
<comment type="subcellular location">
    <subcellularLocation>
        <location evidence="1">Cell membrane</location>
    </subcellularLocation>
    <subcellularLocation>
        <location evidence="2">Secreted</location>
    </subcellularLocation>
</comment>
<dbReference type="AlphaFoldDB" id="A0A9F5J6T3"/>
<dbReference type="FunFam" id="2.10.60.10:FF:000003">
    <property type="entry name" value="lymphocyte antigen 6E isoform X1"/>
    <property type="match status" value="1"/>
</dbReference>
<feature type="domain" description="UPAR/Ly6" evidence="10">
    <location>
        <begin position="28"/>
        <end position="58"/>
    </location>
</feature>
<dbReference type="KEGG" id="pbi:112542394"/>
<evidence type="ECO:0000256" key="6">
    <source>
        <dbReference type="ARBA" id="ARBA00023136"/>
    </source>
</evidence>
<gene>
    <name evidence="13" type="primary">LOC112542394</name>
</gene>
<dbReference type="PANTHER" id="PTHR16983:SF16">
    <property type="entry name" value="UPAR_LY6 DOMAIN-CONTAINING PROTEIN"/>
    <property type="match status" value="1"/>
</dbReference>
<evidence type="ECO:0000256" key="2">
    <source>
        <dbReference type="ARBA" id="ARBA00004613"/>
    </source>
</evidence>
<keyword evidence="7" id="KW-1015">Disulfide bond</keyword>
<protein>
    <submittedName>
        <fullName evidence="13">Ly6/PLAUR domain-containing protein 2-like</fullName>
    </submittedName>
</protein>
<dbReference type="PROSITE" id="PS00983">
    <property type="entry name" value="LY6_UPAR"/>
    <property type="match status" value="1"/>
</dbReference>
<evidence type="ECO:0000256" key="3">
    <source>
        <dbReference type="ARBA" id="ARBA00022475"/>
    </source>
</evidence>
<evidence type="ECO:0000259" key="11">
    <source>
        <dbReference type="Pfam" id="PF00087"/>
    </source>
</evidence>
<keyword evidence="12" id="KW-1185">Reference proteome</keyword>
<evidence type="ECO:0000256" key="7">
    <source>
        <dbReference type="ARBA" id="ARBA00023157"/>
    </source>
</evidence>
<dbReference type="Gene3D" id="2.10.60.10">
    <property type="entry name" value="CD59"/>
    <property type="match status" value="1"/>
</dbReference>
<dbReference type="OrthoDB" id="9900838at2759"/>
<organism evidence="12 13">
    <name type="scientific">Python bivittatus</name>
    <name type="common">Burmese python</name>
    <name type="synonym">Python molurus bivittatus</name>
    <dbReference type="NCBI Taxonomy" id="176946"/>
    <lineage>
        <taxon>Eukaryota</taxon>
        <taxon>Metazoa</taxon>
        <taxon>Chordata</taxon>
        <taxon>Craniata</taxon>
        <taxon>Vertebrata</taxon>
        <taxon>Euteleostomi</taxon>
        <taxon>Lepidosauria</taxon>
        <taxon>Squamata</taxon>
        <taxon>Bifurcata</taxon>
        <taxon>Unidentata</taxon>
        <taxon>Episquamata</taxon>
        <taxon>Toxicofera</taxon>
        <taxon>Serpentes</taxon>
        <taxon>Henophidia</taxon>
        <taxon>Pythonidae</taxon>
        <taxon>Python</taxon>
    </lineage>
</organism>
<dbReference type="InterPro" id="IPR035076">
    <property type="entry name" value="Toxin/TOLIP"/>
</dbReference>
<dbReference type="PANTHER" id="PTHR16983">
    <property type="entry name" value="UPAR/LY6 DOMAIN-CONTAINING PROTEIN"/>
    <property type="match status" value="1"/>
</dbReference>